<keyword evidence="9" id="KW-0067">ATP-binding</keyword>
<dbReference type="InterPro" id="IPR004358">
    <property type="entry name" value="Sig_transdc_His_kin-like_C"/>
</dbReference>
<dbReference type="InterPro" id="IPR052162">
    <property type="entry name" value="Sensor_kinase/Photoreceptor"/>
</dbReference>
<dbReference type="InterPro" id="IPR025201">
    <property type="entry name" value="KdpD_TM"/>
</dbReference>
<dbReference type="InterPro" id="IPR000700">
    <property type="entry name" value="PAS-assoc_C"/>
</dbReference>
<evidence type="ECO:0000256" key="12">
    <source>
        <dbReference type="ARBA" id="ARBA00023136"/>
    </source>
</evidence>
<dbReference type="PROSITE" id="PS50112">
    <property type="entry name" value="PAS"/>
    <property type="match status" value="2"/>
</dbReference>
<dbReference type="Pfam" id="PF00512">
    <property type="entry name" value="HisKA"/>
    <property type="match status" value="1"/>
</dbReference>
<evidence type="ECO:0000256" key="1">
    <source>
        <dbReference type="ARBA" id="ARBA00000085"/>
    </source>
</evidence>
<dbReference type="CDD" id="cd00082">
    <property type="entry name" value="HisKA"/>
    <property type="match status" value="1"/>
</dbReference>
<evidence type="ECO:0000259" key="15">
    <source>
        <dbReference type="PROSITE" id="PS50112"/>
    </source>
</evidence>
<dbReference type="Pfam" id="PF08447">
    <property type="entry name" value="PAS_3"/>
    <property type="match status" value="1"/>
</dbReference>
<evidence type="ECO:0000256" key="6">
    <source>
        <dbReference type="ARBA" id="ARBA00022692"/>
    </source>
</evidence>
<protein>
    <recommendedName>
        <fullName evidence="3">histidine kinase</fullName>
        <ecNumber evidence="3">2.7.13.3</ecNumber>
    </recommendedName>
</protein>
<evidence type="ECO:0000256" key="9">
    <source>
        <dbReference type="ARBA" id="ARBA00022840"/>
    </source>
</evidence>
<dbReference type="RefSeq" id="WP_092991440.1">
    <property type="nucleotide sequence ID" value="NZ_FMWD01000001.1"/>
</dbReference>
<dbReference type="Gene3D" id="1.10.287.130">
    <property type="match status" value="1"/>
</dbReference>
<dbReference type="Gene3D" id="3.30.565.10">
    <property type="entry name" value="Histidine kinase-like ATPase, C-terminal domain"/>
    <property type="match status" value="1"/>
</dbReference>
<dbReference type="Gene3D" id="3.30.450.20">
    <property type="entry name" value="PAS domain"/>
    <property type="match status" value="2"/>
</dbReference>
<dbReference type="InterPro" id="IPR000014">
    <property type="entry name" value="PAS"/>
</dbReference>
<keyword evidence="6 13" id="KW-0812">Transmembrane</keyword>
<dbReference type="NCBIfam" id="TIGR00229">
    <property type="entry name" value="sensory_box"/>
    <property type="match status" value="2"/>
</dbReference>
<dbReference type="Gene3D" id="2.10.70.100">
    <property type="match status" value="1"/>
</dbReference>
<dbReference type="AlphaFoldDB" id="A0A1G5PHY2"/>
<feature type="transmembrane region" description="Helical" evidence="13">
    <location>
        <begin position="12"/>
        <end position="29"/>
    </location>
</feature>
<feature type="domain" description="Histidine kinase" evidence="14">
    <location>
        <begin position="397"/>
        <end position="608"/>
    </location>
</feature>
<dbReference type="PRINTS" id="PR00344">
    <property type="entry name" value="BCTRLSENSOR"/>
</dbReference>
<evidence type="ECO:0000256" key="5">
    <source>
        <dbReference type="ARBA" id="ARBA00022679"/>
    </source>
</evidence>
<dbReference type="SUPFAM" id="SSF55874">
    <property type="entry name" value="ATPase domain of HSP90 chaperone/DNA topoisomerase II/histidine kinase"/>
    <property type="match status" value="1"/>
</dbReference>
<name>A0A1G5PHY2_9GAMM</name>
<dbReference type="EMBL" id="FMWD01000001">
    <property type="protein sequence ID" value="SCZ49113.1"/>
    <property type="molecule type" value="Genomic_DNA"/>
</dbReference>
<dbReference type="GO" id="GO:0005524">
    <property type="term" value="F:ATP binding"/>
    <property type="evidence" value="ECO:0007669"/>
    <property type="project" value="UniProtKB-KW"/>
</dbReference>
<dbReference type="PANTHER" id="PTHR43304:SF1">
    <property type="entry name" value="PAC DOMAIN-CONTAINING PROTEIN"/>
    <property type="match status" value="1"/>
</dbReference>
<keyword evidence="18" id="KW-1185">Reference proteome</keyword>
<organism evidence="17 18">
    <name type="scientific">Thiohalomonas denitrificans</name>
    <dbReference type="NCBI Taxonomy" id="415747"/>
    <lineage>
        <taxon>Bacteria</taxon>
        <taxon>Pseudomonadati</taxon>
        <taxon>Pseudomonadota</taxon>
        <taxon>Gammaproteobacteria</taxon>
        <taxon>Thiohalomonadales</taxon>
        <taxon>Thiohalomonadaceae</taxon>
        <taxon>Thiohalomonas</taxon>
    </lineage>
</organism>
<dbReference type="Pfam" id="PF13426">
    <property type="entry name" value="PAS_9"/>
    <property type="match status" value="1"/>
</dbReference>
<dbReference type="SMART" id="SM00388">
    <property type="entry name" value="HisKA"/>
    <property type="match status" value="1"/>
</dbReference>
<evidence type="ECO:0000256" key="10">
    <source>
        <dbReference type="ARBA" id="ARBA00022989"/>
    </source>
</evidence>
<feature type="domain" description="PAS" evidence="15">
    <location>
        <begin position="246"/>
        <end position="319"/>
    </location>
</feature>
<dbReference type="STRING" id="415747.SAMN03097708_00050"/>
<evidence type="ECO:0000256" key="11">
    <source>
        <dbReference type="ARBA" id="ARBA00023012"/>
    </source>
</evidence>
<dbReference type="GO" id="GO:0000155">
    <property type="term" value="F:phosphorelay sensor kinase activity"/>
    <property type="evidence" value="ECO:0007669"/>
    <property type="project" value="InterPro"/>
</dbReference>
<dbReference type="SMART" id="SM00091">
    <property type="entry name" value="PAS"/>
    <property type="match status" value="2"/>
</dbReference>
<dbReference type="Proteomes" id="UP000199648">
    <property type="component" value="Unassembled WGS sequence"/>
</dbReference>
<dbReference type="EC" id="2.7.13.3" evidence="3"/>
<dbReference type="PROSITE" id="PS50113">
    <property type="entry name" value="PAC"/>
    <property type="match status" value="1"/>
</dbReference>
<reference evidence="17 18" key="1">
    <citation type="submission" date="2016-10" db="EMBL/GenBank/DDBJ databases">
        <authorList>
            <person name="de Groot N.N."/>
        </authorList>
    </citation>
    <scope>NUCLEOTIDE SEQUENCE [LARGE SCALE GENOMIC DNA]</scope>
    <source>
        <strain evidence="17 18">HLD2</strain>
    </source>
</reference>
<evidence type="ECO:0000259" key="14">
    <source>
        <dbReference type="PROSITE" id="PS50109"/>
    </source>
</evidence>
<feature type="domain" description="PAS" evidence="15">
    <location>
        <begin position="117"/>
        <end position="189"/>
    </location>
</feature>
<feature type="transmembrane region" description="Helical" evidence="13">
    <location>
        <begin position="86"/>
        <end position="107"/>
    </location>
</feature>
<evidence type="ECO:0000259" key="16">
    <source>
        <dbReference type="PROSITE" id="PS50113"/>
    </source>
</evidence>
<evidence type="ECO:0000256" key="2">
    <source>
        <dbReference type="ARBA" id="ARBA00004141"/>
    </source>
</evidence>
<gene>
    <name evidence="17" type="ORF">SAMN03097708_00050</name>
</gene>
<keyword evidence="10 13" id="KW-1133">Transmembrane helix</keyword>
<dbReference type="Gene3D" id="1.20.120.620">
    <property type="entry name" value="Backbone structure of the membrane domain of e. Coli histidine kinase receptor kdpd"/>
    <property type="match status" value="1"/>
</dbReference>
<keyword evidence="8" id="KW-0418">Kinase</keyword>
<dbReference type="SMART" id="SM00387">
    <property type="entry name" value="HATPase_c"/>
    <property type="match status" value="1"/>
</dbReference>
<evidence type="ECO:0000313" key="18">
    <source>
        <dbReference type="Proteomes" id="UP000199648"/>
    </source>
</evidence>
<comment type="catalytic activity">
    <reaction evidence="1">
        <text>ATP + protein L-histidine = ADP + protein N-phospho-L-histidine.</text>
        <dbReference type="EC" id="2.7.13.3"/>
    </reaction>
</comment>
<keyword evidence="12 13" id="KW-0472">Membrane</keyword>
<dbReference type="PANTHER" id="PTHR43304">
    <property type="entry name" value="PHYTOCHROME-LIKE PROTEIN CPH1"/>
    <property type="match status" value="1"/>
</dbReference>
<dbReference type="CDD" id="cd00075">
    <property type="entry name" value="HATPase"/>
    <property type="match status" value="1"/>
</dbReference>
<keyword evidence="5" id="KW-0808">Transferase</keyword>
<dbReference type="GO" id="GO:0016020">
    <property type="term" value="C:membrane"/>
    <property type="evidence" value="ECO:0007669"/>
    <property type="project" value="UniProtKB-SubCell"/>
</dbReference>
<feature type="domain" description="PAC" evidence="16">
    <location>
        <begin position="324"/>
        <end position="379"/>
    </location>
</feature>
<evidence type="ECO:0000256" key="3">
    <source>
        <dbReference type="ARBA" id="ARBA00012438"/>
    </source>
</evidence>
<evidence type="ECO:0000256" key="7">
    <source>
        <dbReference type="ARBA" id="ARBA00022741"/>
    </source>
</evidence>
<proteinExistence type="predicted"/>
<dbReference type="InterPro" id="IPR036890">
    <property type="entry name" value="HATPase_C_sf"/>
</dbReference>
<dbReference type="Pfam" id="PF13493">
    <property type="entry name" value="DUF4118"/>
    <property type="match status" value="1"/>
</dbReference>
<feature type="transmembrane region" description="Helical" evidence="13">
    <location>
        <begin position="58"/>
        <end position="74"/>
    </location>
</feature>
<dbReference type="SUPFAM" id="SSF55785">
    <property type="entry name" value="PYP-like sensor domain (PAS domain)"/>
    <property type="match status" value="2"/>
</dbReference>
<dbReference type="SUPFAM" id="SSF47384">
    <property type="entry name" value="Homodimeric domain of signal transducing histidine kinase"/>
    <property type="match status" value="1"/>
</dbReference>
<dbReference type="InterPro" id="IPR035965">
    <property type="entry name" value="PAS-like_dom_sf"/>
</dbReference>
<evidence type="ECO:0000256" key="13">
    <source>
        <dbReference type="SAM" id="Phobius"/>
    </source>
</evidence>
<keyword evidence="7" id="KW-0547">Nucleotide-binding</keyword>
<dbReference type="InterPro" id="IPR036097">
    <property type="entry name" value="HisK_dim/P_sf"/>
</dbReference>
<dbReference type="InterPro" id="IPR038318">
    <property type="entry name" value="KdpD_sf"/>
</dbReference>
<dbReference type="InterPro" id="IPR003661">
    <property type="entry name" value="HisK_dim/P_dom"/>
</dbReference>
<dbReference type="CDD" id="cd00130">
    <property type="entry name" value="PAS"/>
    <property type="match status" value="2"/>
</dbReference>
<dbReference type="Pfam" id="PF02518">
    <property type="entry name" value="HATPase_c"/>
    <property type="match status" value="1"/>
</dbReference>
<accession>A0A1G5PHY2</accession>
<evidence type="ECO:0000256" key="8">
    <source>
        <dbReference type="ARBA" id="ARBA00022777"/>
    </source>
</evidence>
<dbReference type="InterPro" id="IPR013655">
    <property type="entry name" value="PAS_fold_3"/>
</dbReference>
<evidence type="ECO:0000313" key="17">
    <source>
        <dbReference type="EMBL" id="SCZ49113.1"/>
    </source>
</evidence>
<dbReference type="OrthoDB" id="9808408at2"/>
<keyword evidence="11" id="KW-0902">Two-component regulatory system</keyword>
<keyword evidence="4" id="KW-0597">Phosphoprotein</keyword>
<sequence length="625" mass="69081">MAHRQFPTLVRYGLIIPALLLAGLLRLALDPALGFYGPITTFFGVSMVVAWYGGRGPALLTLLLGALAAAYLFMPPRGSFSAAPGQWLGVTLYLAINFVVVLLVVYLKSSKESAELNDFRFRRLLEAGNVGIALADSTGHIRHANPVLLNMLGYTPAEVEAGELRWDRLTPPEFTEITLAALRQVDSDGLPFGPYEKEYITRSGGRIPVLIGLVPFERTPDGPLTGAIFVIDLSPMKEVEKQLRLQEARMHIAAQTAGFGSFDLNLETGEEYWSPEIKKLFGLPPEAAVALEADRLPIAFHPDDHKDVLQAVQTAMDPNGFGEMQAEHRILQPGGKEIWVLNRSKVVFAGEGANRHPVRHIGALIDIDERKRLEEALRANEARLKRANAELEQFAYVTSHDLKAPLRSVHGLSTWIEEETAPHLSRDGRRHMQLLRDRVAYMDQLLNSLLEYSRAGGQVSELKSVATADLIEEIIAEIEHPPEFRVEIVSEMPRFTTDAFHLHQVFRQLLDNAVKHHDRRDGRVALSARDLGAAYEFTVTDDGPGIPGECQEWVFNLFRQGPDAPNSTGTGVGLTVVKKVVENIGGDIRLESSPGEGTTFRFTWPKQIPINGSCPPTRSSDEIPA</sequence>
<evidence type="ECO:0000256" key="4">
    <source>
        <dbReference type="ARBA" id="ARBA00022553"/>
    </source>
</evidence>
<dbReference type="InterPro" id="IPR003594">
    <property type="entry name" value="HATPase_dom"/>
</dbReference>
<comment type="subcellular location">
    <subcellularLocation>
        <location evidence="2">Membrane</location>
        <topology evidence="2">Multi-pass membrane protein</topology>
    </subcellularLocation>
</comment>
<dbReference type="PROSITE" id="PS50109">
    <property type="entry name" value="HIS_KIN"/>
    <property type="match status" value="1"/>
</dbReference>
<dbReference type="InterPro" id="IPR005467">
    <property type="entry name" value="His_kinase_dom"/>
</dbReference>